<proteinExistence type="predicted"/>
<dbReference type="PROSITE" id="PS00108">
    <property type="entry name" value="PROTEIN_KINASE_ST"/>
    <property type="match status" value="1"/>
</dbReference>
<dbReference type="SUPFAM" id="SSF56112">
    <property type="entry name" value="Protein kinase-like (PK-like)"/>
    <property type="match status" value="1"/>
</dbReference>
<dbReference type="InterPro" id="IPR000719">
    <property type="entry name" value="Prot_kinase_dom"/>
</dbReference>
<evidence type="ECO:0000256" key="1">
    <source>
        <dbReference type="ARBA" id="ARBA00022679"/>
    </source>
</evidence>
<dbReference type="EMBL" id="CP041038">
    <property type="protein sequence ID" value="QDE37246.1"/>
    <property type="molecule type" value="Genomic_DNA"/>
</dbReference>
<dbReference type="Proteomes" id="UP000320536">
    <property type="component" value="Chromosome"/>
</dbReference>
<keyword evidence="2" id="KW-0547">Nucleotide-binding</keyword>
<dbReference type="PANTHER" id="PTHR43289">
    <property type="entry name" value="MITOGEN-ACTIVATED PROTEIN KINASE KINASE KINASE 20-RELATED"/>
    <property type="match status" value="1"/>
</dbReference>
<feature type="domain" description="Protein kinase" evidence="5">
    <location>
        <begin position="17"/>
        <end position="256"/>
    </location>
</feature>
<organism evidence="6 7">
    <name type="scientific">Chlamydophila parapsittaci</name>
    <dbReference type="NCBI Taxonomy" id="344886"/>
    <lineage>
        <taxon>Bacteria</taxon>
        <taxon>Pseudomonadati</taxon>
        <taxon>Chlamydiota</taxon>
        <taxon>Chlamydiia</taxon>
        <taxon>Chlamydiales</taxon>
        <taxon>Chlamydiaceae</taxon>
        <taxon>Chlamydia/Chlamydophila group</taxon>
        <taxon>Chlamydia</taxon>
    </lineage>
</organism>
<dbReference type="SMART" id="SM00220">
    <property type="entry name" value="S_TKc"/>
    <property type="match status" value="1"/>
</dbReference>
<evidence type="ECO:0000256" key="2">
    <source>
        <dbReference type="ARBA" id="ARBA00022741"/>
    </source>
</evidence>
<keyword evidence="4" id="KW-0067">ATP-binding</keyword>
<dbReference type="InterPro" id="IPR008271">
    <property type="entry name" value="Ser/Thr_kinase_AS"/>
</dbReference>
<reference evidence="6 7" key="1">
    <citation type="journal article" date="2020" name="Data Brief">
        <title>Data of de novo genome assembly of the Chlamydia psittaci strain isolated from the livestock in Volga Region, Russian Federation.</title>
        <authorList>
            <person name="Feodorova V.A."/>
            <person name="Zaitsev S.S."/>
            <person name="Khizhnyakova M.A."/>
            <person name="Saltykov Y.V."/>
            <person name="Evstifeev V.V."/>
            <person name="Khusainov F.M."/>
            <person name="Yakovlev S.I."/>
            <person name="Larionova O.S."/>
            <person name="Motin V.L."/>
        </authorList>
    </citation>
    <scope>NUCLEOTIDE SEQUENCE [LARGE SCALE GENOMIC DNA]</scope>
    <source>
        <strain evidence="6 7">Rostinovo-70</strain>
    </source>
</reference>
<evidence type="ECO:0000313" key="7">
    <source>
        <dbReference type="Proteomes" id="UP000320536"/>
    </source>
</evidence>
<dbReference type="InterPro" id="IPR011009">
    <property type="entry name" value="Kinase-like_dom_sf"/>
</dbReference>
<keyword evidence="6" id="KW-0723">Serine/threonine-protein kinase</keyword>
<dbReference type="GO" id="GO:0004674">
    <property type="term" value="F:protein serine/threonine kinase activity"/>
    <property type="evidence" value="ECO:0007669"/>
    <property type="project" value="UniProtKB-KW"/>
</dbReference>
<evidence type="ECO:0000256" key="3">
    <source>
        <dbReference type="ARBA" id="ARBA00022777"/>
    </source>
</evidence>
<evidence type="ECO:0000259" key="5">
    <source>
        <dbReference type="PROSITE" id="PS50011"/>
    </source>
</evidence>
<evidence type="ECO:0000313" key="6">
    <source>
        <dbReference type="EMBL" id="QDE37246.1"/>
    </source>
</evidence>
<keyword evidence="3 6" id="KW-0418">Kinase</keyword>
<accession>A0ABX5VZA4</accession>
<dbReference type="Gene3D" id="1.10.510.10">
    <property type="entry name" value="Transferase(Phosphotransferase) domain 1"/>
    <property type="match status" value="1"/>
</dbReference>
<sequence length="502" mass="56928">MDCQSEILPLNQAIGAYHIKKILSKKEGSAVYQGLHSETLQSAAIKVLEPPLVADTRRVHNFLKEARIIEQVSHPHIVKLYQYGQCREGLYIAMEYIQGVSLRQYILTHLIPLSKAIDIVLHIGQAIEYLHSRGILHRDIKPENILINSQGQIKLIDFGLAVCSSTEHASHPACLGTPSYMSPEQRQGDKVSEKSEIYSLGLIAYELISGNLALGKVILSLIPDRVSKILAKALQPSPKDRYGSMKEFMSHLHRYRYSQDLQKDYRNKDYTAQVNEQLYQQRFWLSPTEIVVPDFLSVSIYEQGYPTHPHVYYEAYMSQDTFRLWFCYSLSGNATLVLTIIKTFVSQWGHEDNIRSTMRKMHSELMRINVPIDTTEISLVCVTIPKEKKELSWITCGKTSFWLKKQGKVPQNFTTSSLGLGKISSLQIQETKVAWEIGDGAVLHTLQADDSMSSLNSPLFTELKDRGQTAIFCPIESVQFGILENHDGNLCPSTLISLKRIR</sequence>
<dbReference type="PROSITE" id="PS50011">
    <property type="entry name" value="PROTEIN_KINASE_DOM"/>
    <property type="match status" value="1"/>
</dbReference>
<dbReference type="RefSeq" id="WP_013462579.1">
    <property type="nucleotide sequence ID" value="NZ_CP041038.1"/>
</dbReference>
<protein>
    <submittedName>
        <fullName evidence="6">Serine/threonine protein kinase</fullName>
    </submittedName>
</protein>
<dbReference type="PANTHER" id="PTHR43289:SF6">
    <property type="entry name" value="SERINE_THREONINE-PROTEIN KINASE NEKL-3"/>
    <property type="match status" value="1"/>
</dbReference>
<dbReference type="Pfam" id="PF00069">
    <property type="entry name" value="Pkinase"/>
    <property type="match status" value="1"/>
</dbReference>
<gene>
    <name evidence="6" type="ORF">FI836_02895</name>
</gene>
<name>A0ABX5VZA4_9CHLA</name>
<keyword evidence="1" id="KW-0808">Transferase</keyword>
<keyword evidence="7" id="KW-1185">Reference proteome</keyword>
<evidence type="ECO:0000256" key="4">
    <source>
        <dbReference type="ARBA" id="ARBA00022840"/>
    </source>
</evidence>
<dbReference type="CDD" id="cd14014">
    <property type="entry name" value="STKc_PknB_like"/>
    <property type="match status" value="1"/>
</dbReference>
<dbReference type="Gene3D" id="3.30.200.20">
    <property type="entry name" value="Phosphorylase Kinase, domain 1"/>
    <property type="match status" value="1"/>
</dbReference>